<dbReference type="EMBL" id="CAJNAQ010000005">
    <property type="protein sequence ID" value="CAE6499518.1"/>
    <property type="molecule type" value="Genomic_DNA"/>
</dbReference>
<name>A0A812EXH4_9ARCH</name>
<gene>
    <name evidence="2" type="ORF">NUZ5A_50910</name>
</gene>
<evidence type="ECO:0000313" key="2">
    <source>
        <dbReference type="EMBL" id="CAE6499518.1"/>
    </source>
</evidence>
<evidence type="ECO:0000313" key="3">
    <source>
        <dbReference type="Proteomes" id="UP000655759"/>
    </source>
</evidence>
<dbReference type="RefSeq" id="WP_205100138.1">
    <property type="nucleotide sequence ID" value="NZ_CAJNAQ010000005.1"/>
</dbReference>
<dbReference type="InterPro" id="IPR012340">
    <property type="entry name" value="NA-bd_OB-fold"/>
</dbReference>
<dbReference type="AlphaFoldDB" id="A0A812EXH4"/>
<organism evidence="2 3">
    <name type="scientific">Candidatus Nitrosotenuis uzonensis</name>
    <dbReference type="NCBI Taxonomy" id="1407055"/>
    <lineage>
        <taxon>Archaea</taxon>
        <taxon>Nitrososphaerota</taxon>
        <taxon>Candidatus Nitrosotenuis</taxon>
    </lineage>
</organism>
<protein>
    <recommendedName>
        <fullName evidence="1">ChsH2 rubredoxin-like zinc ribbon domain-containing protein</fullName>
    </recommendedName>
</protein>
<dbReference type="Proteomes" id="UP000655759">
    <property type="component" value="Unassembled WGS sequence"/>
</dbReference>
<dbReference type="InterPro" id="IPR022002">
    <property type="entry name" value="ChsH2_Znr"/>
</dbReference>
<dbReference type="Gene3D" id="6.10.30.10">
    <property type="match status" value="1"/>
</dbReference>
<feature type="domain" description="ChsH2 rubredoxin-like zinc ribbon" evidence="1">
    <location>
        <begin position="6"/>
        <end position="38"/>
    </location>
</feature>
<accession>A0A812EXH4</accession>
<dbReference type="Pfam" id="PF12172">
    <property type="entry name" value="zf-ChsH2"/>
    <property type="match status" value="1"/>
</dbReference>
<dbReference type="SUPFAM" id="SSF50249">
    <property type="entry name" value="Nucleic acid-binding proteins"/>
    <property type="match status" value="1"/>
</dbReference>
<evidence type="ECO:0000259" key="1">
    <source>
        <dbReference type="Pfam" id="PF12172"/>
    </source>
</evidence>
<proteinExistence type="predicted"/>
<reference evidence="2" key="1">
    <citation type="submission" date="2021-02" db="EMBL/GenBank/DDBJ databases">
        <authorList>
            <person name="Han P."/>
        </authorList>
    </citation>
    <scope>NUCLEOTIDE SEQUENCE</scope>
    <source>
        <strain evidence="2">Candidatus Nitrosotenuis uzonensis 5A</strain>
    </source>
</reference>
<sequence length="105" mass="11839">MNPFEEGLKNGKLLAGHCTRCKNIVWPPSEFCSRCFGRTEWDEIKEHGILLEYSSKDGKSFGIVEFGTIRMIGTISNPERARPGSRVKLIECGFDKTPQITFSVI</sequence>
<comment type="caution">
    <text evidence="2">The sequence shown here is derived from an EMBL/GenBank/DDBJ whole genome shotgun (WGS) entry which is preliminary data.</text>
</comment>